<dbReference type="OrthoDB" id="5175138at2"/>
<name>A0A0D1L0M8_9MYCO</name>
<evidence type="ECO:0000313" key="2">
    <source>
        <dbReference type="Proteomes" id="UP000032221"/>
    </source>
</evidence>
<dbReference type="AlphaFoldDB" id="A0A0D1L0M8"/>
<keyword evidence="2" id="KW-1185">Reference proteome</keyword>
<dbReference type="Proteomes" id="UP000032221">
    <property type="component" value="Unassembled WGS sequence"/>
</dbReference>
<evidence type="ECO:0008006" key="3">
    <source>
        <dbReference type="Google" id="ProtNLM"/>
    </source>
</evidence>
<gene>
    <name evidence="1" type="ORF">TL10_23715</name>
</gene>
<comment type="caution">
    <text evidence="1">The sequence shown here is derived from an EMBL/GenBank/DDBJ whole genome shotgun (WGS) entry which is preliminary data.</text>
</comment>
<organism evidence="1 2">
    <name type="scientific">Mycolicibacterium llatzerense</name>
    <dbReference type="NCBI Taxonomy" id="280871"/>
    <lineage>
        <taxon>Bacteria</taxon>
        <taxon>Bacillati</taxon>
        <taxon>Actinomycetota</taxon>
        <taxon>Actinomycetes</taxon>
        <taxon>Mycobacteriales</taxon>
        <taxon>Mycobacteriaceae</taxon>
        <taxon>Mycolicibacterium</taxon>
    </lineage>
</organism>
<sequence length="238" mass="26684">MSVEYVEYESNVDIRFAENIAWSDPDTECTVVLSQPDTDPELWNRYLDAAQQSYRRHGVEAVVDAAAIRDGADTALFWTVLDRHDNMVGGLRAKAPLGCAEDSHAVMEWAARPGLAMVRKMINDRVPFGVMEMKTAWVSDNRASQHAITHLLARTAYHATSIMGVQFVMATAAQHVLELWKSGGGVVAPIPATPYPDERYRTKMMWWDRRTMVNHSQPEQITKALHEIDQISTTLAAS</sequence>
<reference evidence="1 2" key="1">
    <citation type="submission" date="2015-01" db="EMBL/GenBank/DDBJ databases">
        <title>Genome sequence of Mycobacterium llatzerense and Mycobacterium immunogenum recovered from brain abscess.</title>
        <authorList>
            <person name="Greninger A.L."/>
            <person name="Langelier C."/>
            <person name="Cunningham G."/>
            <person name="Chiu C.Y."/>
            <person name="Miller S."/>
        </authorList>
    </citation>
    <scope>NUCLEOTIDE SEQUENCE [LARGE SCALE GENOMIC DNA]</scope>
    <source>
        <strain evidence="1 2">CLUC14</strain>
    </source>
</reference>
<dbReference type="EMBL" id="JXST01000041">
    <property type="protein sequence ID" value="KIU14575.1"/>
    <property type="molecule type" value="Genomic_DNA"/>
</dbReference>
<dbReference type="RefSeq" id="WP_043395078.1">
    <property type="nucleotide sequence ID" value="NZ_JXST01000041.1"/>
</dbReference>
<dbReference type="PATRIC" id="fig|280871.6.peg.4908"/>
<evidence type="ECO:0000313" key="1">
    <source>
        <dbReference type="EMBL" id="KIU14575.1"/>
    </source>
</evidence>
<protein>
    <recommendedName>
        <fullName evidence="3">Acetyltransferase</fullName>
    </recommendedName>
</protein>
<dbReference type="STRING" id="280871.TL10_23715"/>
<accession>A0A0D1L0M8</accession>
<proteinExistence type="predicted"/>